<evidence type="ECO:0000256" key="1">
    <source>
        <dbReference type="SAM" id="SignalP"/>
    </source>
</evidence>
<keyword evidence="3" id="KW-1185">Reference proteome</keyword>
<proteinExistence type="predicted"/>
<dbReference type="RefSeq" id="WP_263795684.1">
    <property type="nucleotide sequence ID" value="NZ_AP027141.1"/>
</dbReference>
<dbReference type="Proteomes" id="UP001317779">
    <property type="component" value="Chromosome"/>
</dbReference>
<feature type="chain" id="PRO_5045629907" description="Lytic transglycosylase domain-containing protein" evidence="1">
    <location>
        <begin position="24"/>
        <end position="136"/>
    </location>
</feature>
<dbReference type="Gene3D" id="1.10.530.10">
    <property type="match status" value="1"/>
</dbReference>
<feature type="signal peptide" evidence="1">
    <location>
        <begin position="1"/>
        <end position="23"/>
    </location>
</feature>
<organism evidence="2 3">
    <name type="scientific">Microbacterium terricola</name>
    <dbReference type="NCBI Taxonomy" id="344163"/>
    <lineage>
        <taxon>Bacteria</taxon>
        <taxon>Bacillati</taxon>
        <taxon>Actinomycetota</taxon>
        <taxon>Actinomycetes</taxon>
        <taxon>Micrococcales</taxon>
        <taxon>Microbacteriaceae</taxon>
        <taxon>Microbacterium</taxon>
    </lineage>
</organism>
<protein>
    <recommendedName>
        <fullName evidence="4">Lytic transglycosylase domain-containing protein</fullName>
    </recommendedName>
</protein>
<gene>
    <name evidence="2" type="ORF">Microterr_11100</name>
</gene>
<evidence type="ECO:0000313" key="3">
    <source>
        <dbReference type="Proteomes" id="UP001317779"/>
    </source>
</evidence>
<dbReference type="SUPFAM" id="SSF53955">
    <property type="entry name" value="Lysozyme-like"/>
    <property type="match status" value="1"/>
</dbReference>
<evidence type="ECO:0000313" key="2">
    <source>
        <dbReference type="EMBL" id="BDV30450.1"/>
    </source>
</evidence>
<sequence>MRKRTLTLTLALALSLGVVPAAAGIDATPAAAASVTTPTVAKSIAKKLVKQRGWSTAQYSCLVKLWQRESGWRVTAGNTSRAYGIPQAYPGTKMATQGKDWRTGATTQIKWGMKYISGRYSKPCTALNHSNRYGWY</sequence>
<name>A0ABM8DY55_9MICO</name>
<reference evidence="2 3" key="1">
    <citation type="submission" date="2022-12" db="EMBL/GenBank/DDBJ databases">
        <title>Microbacterium terricola strain KV-448 chromosome, complete genome.</title>
        <authorList>
            <person name="Oshima T."/>
            <person name="Moriya T."/>
            <person name="Bessho Y."/>
        </authorList>
    </citation>
    <scope>NUCLEOTIDE SEQUENCE [LARGE SCALE GENOMIC DNA]</scope>
    <source>
        <strain evidence="2 3">KV-448</strain>
    </source>
</reference>
<keyword evidence="1" id="KW-0732">Signal</keyword>
<evidence type="ECO:0008006" key="4">
    <source>
        <dbReference type="Google" id="ProtNLM"/>
    </source>
</evidence>
<dbReference type="InterPro" id="IPR023346">
    <property type="entry name" value="Lysozyme-like_dom_sf"/>
</dbReference>
<accession>A0ABM8DY55</accession>
<dbReference type="EMBL" id="AP027141">
    <property type="protein sequence ID" value="BDV30450.1"/>
    <property type="molecule type" value="Genomic_DNA"/>
</dbReference>